<organism evidence="10 11">
    <name type="scientific">Chlamydomonas schloesseri</name>
    <dbReference type="NCBI Taxonomy" id="2026947"/>
    <lineage>
        <taxon>Eukaryota</taxon>
        <taxon>Viridiplantae</taxon>
        <taxon>Chlorophyta</taxon>
        <taxon>core chlorophytes</taxon>
        <taxon>Chlorophyceae</taxon>
        <taxon>CS clade</taxon>
        <taxon>Chlamydomonadales</taxon>
        <taxon>Chlamydomonadaceae</taxon>
        <taxon>Chlamydomonas</taxon>
    </lineage>
</organism>
<feature type="region of interest" description="Disordered" evidence="8">
    <location>
        <begin position="528"/>
        <end position="567"/>
    </location>
</feature>
<feature type="compositionally biased region" description="Gly residues" evidence="8">
    <location>
        <begin position="1090"/>
        <end position="1109"/>
    </location>
</feature>
<evidence type="ECO:0000256" key="7">
    <source>
        <dbReference type="RuleBase" id="RU000405"/>
    </source>
</evidence>
<evidence type="ECO:0000256" key="3">
    <source>
        <dbReference type="ARBA" id="ARBA00022741"/>
    </source>
</evidence>
<dbReference type="GO" id="GO:0001653">
    <property type="term" value="F:peptide receptor activity"/>
    <property type="evidence" value="ECO:0007669"/>
    <property type="project" value="TreeGrafter"/>
</dbReference>
<dbReference type="GO" id="GO:0035556">
    <property type="term" value="P:intracellular signal transduction"/>
    <property type="evidence" value="ECO:0007669"/>
    <property type="project" value="InterPro"/>
</dbReference>
<keyword evidence="11" id="KW-1185">Reference proteome</keyword>
<dbReference type="SUPFAM" id="SSF55073">
    <property type="entry name" value="Nucleotide cyclase"/>
    <property type="match status" value="1"/>
</dbReference>
<proteinExistence type="inferred from homology"/>
<dbReference type="OrthoDB" id="534527at2759"/>
<dbReference type="Pfam" id="PF00211">
    <property type="entry name" value="Guanylate_cyc"/>
    <property type="match status" value="1"/>
</dbReference>
<evidence type="ECO:0000313" key="10">
    <source>
        <dbReference type="EMBL" id="KAG2454856.1"/>
    </source>
</evidence>
<feature type="region of interest" description="Disordered" evidence="8">
    <location>
        <begin position="1817"/>
        <end position="1924"/>
    </location>
</feature>
<dbReference type="GO" id="GO:0000166">
    <property type="term" value="F:nucleotide binding"/>
    <property type="evidence" value="ECO:0007669"/>
    <property type="project" value="UniProtKB-KW"/>
</dbReference>
<feature type="compositionally biased region" description="Low complexity" evidence="8">
    <location>
        <begin position="1859"/>
        <end position="1880"/>
    </location>
</feature>
<name>A0A835WWB2_9CHLO</name>
<dbReference type="InterPro" id="IPR001054">
    <property type="entry name" value="A/G_cyclase"/>
</dbReference>
<dbReference type="GO" id="GO:0007168">
    <property type="term" value="P:receptor guanylyl cyclase signaling pathway"/>
    <property type="evidence" value="ECO:0007669"/>
    <property type="project" value="TreeGrafter"/>
</dbReference>
<feature type="compositionally biased region" description="Low complexity" evidence="8">
    <location>
        <begin position="1275"/>
        <end position="1287"/>
    </location>
</feature>
<comment type="similarity">
    <text evidence="7">Belongs to the adenylyl cyclase class-4/guanylyl cyclase family.</text>
</comment>
<feature type="region of interest" description="Disordered" evidence="8">
    <location>
        <begin position="1006"/>
        <end position="1026"/>
    </location>
</feature>
<dbReference type="InterPro" id="IPR018297">
    <property type="entry name" value="A/G_cyclase_CS"/>
</dbReference>
<keyword evidence="2" id="KW-0812">Transmembrane</keyword>
<feature type="region of interest" description="Disordered" evidence="8">
    <location>
        <begin position="694"/>
        <end position="740"/>
    </location>
</feature>
<dbReference type="PANTHER" id="PTHR11920">
    <property type="entry name" value="GUANYLYL CYCLASE"/>
    <property type="match status" value="1"/>
</dbReference>
<feature type="compositionally biased region" description="Pro residues" evidence="8">
    <location>
        <begin position="711"/>
        <end position="726"/>
    </location>
</feature>
<feature type="region of interest" description="Disordered" evidence="8">
    <location>
        <begin position="1087"/>
        <end position="1118"/>
    </location>
</feature>
<feature type="compositionally biased region" description="Polar residues" evidence="8">
    <location>
        <begin position="1006"/>
        <end position="1018"/>
    </location>
</feature>
<feature type="region of interest" description="Disordered" evidence="8">
    <location>
        <begin position="346"/>
        <end position="369"/>
    </location>
</feature>
<keyword evidence="3" id="KW-0547">Nucleotide-binding</keyword>
<dbReference type="GO" id="GO:0005886">
    <property type="term" value="C:plasma membrane"/>
    <property type="evidence" value="ECO:0007669"/>
    <property type="project" value="TreeGrafter"/>
</dbReference>
<evidence type="ECO:0000256" key="1">
    <source>
        <dbReference type="ARBA" id="ARBA00004370"/>
    </source>
</evidence>
<dbReference type="InterPro" id="IPR029787">
    <property type="entry name" value="Nucleotide_cyclase"/>
</dbReference>
<accession>A0A835WWB2</accession>
<feature type="compositionally biased region" description="Gly residues" evidence="8">
    <location>
        <begin position="476"/>
        <end position="491"/>
    </location>
</feature>
<evidence type="ECO:0000256" key="4">
    <source>
        <dbReference type="ARBA" id="ARBA00022989"/>
    </source>
</evidence>
<sequence length="1924" mass="192094">MHLVKNVRTRSAETTGPKPAFAELVKSHGGAVPFLDELRAQSERVSDPIALVTFERTSRRAMRTQRASPNLLCDINLEALFASGIVPPPAPPLLPRDRTASAVEFLESPAAPSSVAAGAPSAQGLLHLIQSTYCKFEALRMSVRHGNGALLSLLGCSSAADYEALLGEMLGAESTLRAVLHECCLALLEGVAVPTSQLLLHHPLRGSSGRVVLPVTVQPIVVWRRLGEEPGGAGAAGAAGMPQPSNPSGLNSFGMGAGGLRSGMRGAAAAAAAALLPCRPADCVPVLAVAISYNLSAGLAATLQQLHRVYAMLGGLSGIVTLFTIRGRVLHQNTASIRYMGLRQGAVDPSSSGEARGSTRPDAATDSSGLSVGSVLRQVFVLSPEQLDDLLDDVAEGKTWKGIVRVPPLLSPTVDPGPGAHLLLPGGSSLPPSTVRGGGTHTSFMFSPNQSQAQAALTPWEKLQTGMLSTQTHDLLGGGGDLLGGGGGSVPGRGREATSEGSPAQGLSPAPSAAQAAVLMGTARALSQHQLSRLQSRGQQPPPSGPPLSAVATSAGGGAMSSDPDYSGLGSNVIFVSRYTAMTEGQATGDEGSMNTLHRGLLGTTGGQSTAGPGTAAGSTDPFNPRLTITSPAGAGAAGGAGGNLAHLGNETSGESSMYVAMNASTASNATSLRQDSTRGQVDFRGMASILNSHRSSSRPMQGLSEGGPPLDVPLLPPPTKPPSVPSPAVSPYTSAGVPATSASAGAAAAGGMGMGLLGRHFGGSSSRRSLMPGRAASGINMPLVTLNENASTRLPDVDLVSTQSFIDRCGPAAAAASGAATGGAERPSSAQLSAALSAGGSSGGSAAPALSLHDMAKARISRRRSALKLGPASRDDDPLSTSTWGLMDGGRRQSKSFTTRRAGGCQRAGAGELPSAANAMACQSFTAIGSATTHTDALGPVSMQRARAPSAALLGTSPIFSPEILVSAPTMGAGASSGSATAVAMVATGAAGSGGMVHLLGNQQGVHTSGGSASINSGKGKRPPSRLMSFLANKNLSGVGPSGRSFSTANNVRSMPIMASGGATNSLVAAAMAALAGSGSDAAAADGDASGGAVAGSGGADAGSGGGVRRGKTASTTEVEVGAAAKARASLAAQMQAESEAEAESQASLTARGCAGSCGAPIVAAAADVAAAAAAAAASGRALHPPAPPGPLAGLAAASGLPYNGKGNDTRSISSATPHYSRESGTAAAAASAAVASLSATLNNPSSLPTPRRPPTRRVMRPAVDDVAEEAGTPDASGALPTAAAAGAGGSGGGITDSAAMAATLANLAGARGSLSQARGSGRHGGGGSRSQVPSLAALQAGALSEVRPGGVVDSDDEEEDDECWHEITASCMRDPVSGEQVMLLLQVDVTARVRAERRIQEVLEAEHKLLESVFPRHVLEMAAANVQQPRGGGRGGGGGGGGGGRAFNKYSLAEMPLAQNAAAVATYHPQVTILFSDIIGFTSMCHEIPATKVMQFLNELYSRLDTLLDVYGVYKVETIGDCYMVAGGLMTRDADGFMTVRGSDSVDELHAHKVMSFAKAMLRETAQVLLPTTGQPVQMRIGLHSGPVMSGIVGSKMPRFCLFGDTVNTASRMESTCPPGAIHVSEATRNVLQDEEWEATGGVMVKGKGAMQTYRWVPPDLEASPITGAMLPAAGRAARVRARARRASSMASMGAAVAAASAAAAAGLMSPLAELGSGQGSGNSSRALAGLQQQDDGGAGSGQTPSCSALAHAVIGSTAGTNALDSGADHAVAAGGDGVGGFARGSAGSFARGSSGMYVHSLGASGGRRTSALAWTAQQQLQQQQQQQQQQQLGVAPVPSSGHGRNPGPSVASPAGSQQSRSRLLVLQQQGAEVAAAGAGVGGGGGARSGGAMPVAKPSKRKPHRSCSTTALAYAGRPPPVV</sequence>
<evidence type="ECO:0000256" key="8">
    <source>
        <dbReference type="SAM" id="MobiDB-lite"/>
    </source>
</evidence>
<reference evidence="10" key="1">
    <citation type="journal article" date="2020" name="bioRxiv">
        <title>Comparative genomics of Chlamydomonas.</title>
        <authorList>
            <person name="Craig R.J."/>
            <person name="Hasan A.R."/>
            <person name="Ness R.W."/>
            <person name="Keightley P.D."/>
        </authorList>
    </citation>
    <scope>NUCLEOTIDE SEQUENCE</scope>
    <source>
        <strain evidence="10">CCAP 11/173</strain>
    </source>
</reference>
<evidence type="ECO:0000259" key="9">
    <source>
        <dbReference type="PROSITE" id="PS50125"/>
    </source>
</evidence>
<feature type="region of interest" description="Disordered" evidence="8">
    <location>
        <begin position="1717"/>
        <end position="1748"/>
    </location>
</feature>
<comment type="caution">
    <text evidence="10">The sequence shown here is derived from an EMBL/GenBank/DDBJ whole genome shotgun (WGS) entry which is preliminary data.</text>
</comment>
<feature type="domain" description="Guanylate cyclase" evidence="9">
    <location>
        <begin position="1474"/>
        <end position="1616"/>
    </location>
</feature>
<dbReference type="SMART" id="SM00044">
    <property type="entry name" value="CYCc"/>
    <property type="match status" value="1"/>
</dbReference>
<keyword evidence="4" id="KW-1133">Transmembrane helix</keyword>
<keyword evidence="5" id="KW-0472">Membrane</keyword>
<dbReference type="PROSITE" id="PS00452">
    <property type="entry name" value="GUANYLATE_CYCLASE_1"/>
    <property type="match status" value="1"/>
</dbReference>
<dbReference type="PANTHER" id="PTHR11920:SF335">
    <property type="entry name" value="GUANYLATE CYCLASE"/>
    <property type="match status" value="1"/>
</dbReference>
<feature type="compositionally biased region" description="Low complexity" evidence="8">
    <location>
        <begin position="1729"/>
        <end position="1738"/>
    </location>
</feature>
<dbReference type="GO" id="GO:0004016">
    <property type="term" value="F:adenylate cyclase activity"/>
    <property type="evidence" value="ECO:0007669"/>
    <property type="project" value="TreeGrafter"/>
</dbReference>
<comment type="subcellular location">
    <subcellularLocation>
        <location evidence="1">Membrane</location>
    </subcellularLocation>
</comment>
<feature type="compositionally biased region" description="Gly residues" evidence="8">
    <location>
        <begin position="1881"/>
        <end position="1891"/>
    </location>
</feature>
<dbReference type="Proteomes" id="UP000613740">
    <property type="component" value="Unassembled WGS sequence"/>
</dbReference>
<dbReference type="Gene3D" id="3.30.70.1230">
    <property type="entry name" value="Nucleotide cyclase"/>
    <property type="match status" value="1"/>
</dbReference>
<feature type="compositionally biased region" description="Low complexity" evidence="8">
    <location>
        <begin position="1820"/>
        <end position="1835"/>
    </location>
</feature>
<evidence type="ECO:0000256" key="6">
    <source>
        <dbReference type="ARBA" id="ARBA00023239"/>
    </source>
</evidence>
<dbReference type="InterPro" id="IPR050401">
    <property type="entry name" value="Cyclic_nucleotide_synthase"/>
</dbReference>
<feature type="region of interest" description="Disordered" evidence="8">
    <location>
        <begin position="474"/>
        <end position="515"/>
    </location>
</feature>
<dbReference type="PROSITE" id="PS50125">
    <property type="entry name" value="GUANYLATE_CYCLASE_2"/>
    <property type="match status" value="1"/>
</dbReference>
<dbReference type="GO" id="GO:0004383">
    <property type="term" value="F:guanylate cyclase activity"/>
    <property type="evidence" value="ECO:0007669"/>
    <property type="project" value="TreeGrafter"/>
</dbReference>
<keyword evidence="6 7" id="KW-0456">Lyase</keyword>
<gene>
    <name evidence="10" type="ORF">HYH02_000687</name>
</gene>
<evidence type="ECO:0000256" key="5">
    <source>
        <dbReference type="ARBA" id="ARBA00023136"/>
    </source>
</evidence>
<evidence type="ECO:0000256" key="2">
    <source>
        <dbReference type="ARBA" id="ARBA00022692"/>
    </source>
</evidence>
<protein>
    <recommendedName>
        <fullName evidence="9">Guanylate cyclase domain-containing protein</fullName>
    </recommendedName>
</protein>
<evidence type="ECO:0000313" key="11">
    <source>
        <dbReference type="Proteomes" id="UP000613740"/>
    </source>
</evidence>
<dbReference type="EMBL" id="JAEHOD010000001">
    <property type="protein sequence ID" value="KAG2454856.1"/>
    <property type="molecule type" value="Genomic_DNA"/>
</dbReference>
<dbReference type="CDD" id="cd07302">
    <property type="entry name" value="CHD"/>
    <property type="match status" value="1"/>
</dbReference>
<feature type="region of interest" description="Disordered" evidence="8">
    <location>
        <begin position="864"/>
        <end position="903"/>
    </location>
</feature>
<feature type="region of interest" description="Disordered" evidence="8">
    <location>
        <begin position="1269"/>
        <end position="1293"/>
    </location>
</feature>